<dbReference type="Proteomes" id="UP001165121">
    <property type="component" value="Unassembled WGS sequence"/>
</dbReference>
<feature type="compositionally biased region" description="Acidic residues" evidence="1">
    <location>
        <begin position="246"/>
        <end position="261"/>
    </location>
</feature>
<proteinExistence type="predicted"/>
<accession>A0A9W6XBF5</accession>
<feature type="region of interest" description="Disordered" evidence="1">
    <location>
        <begin position="107"/>
        <end position="302"/>
    </location>
</feature>
<dbReference type="PANTHER" id="PTHR37069:SF2">
    <property type="entry name" value="PIGGYBAC TRANSPOSABLE ELEMENT-DERIVED PROTEIN DOMAIN-CONTAINING PROTEIN"/>
    <property type="match status" value="1"/>
</dbReference>
<dbReference type="PANTHER" id="PTHR37069">
    <property type="entry name" value="DDE_TNP_1_7 DOMAIN-CONTAINING PROTEIN"/>
    <property type="match status" value="1"/>
</dbReference>
<dbReference type="InterPro" id="IPR029526">
    <property type="entry name" value="PGBD"/>
</dbReference>
<organism evidence="3 4">
    <name type="scientific">Phytophthora fragariaefolia</name>
    <dbReference type="NCBI Taxonomy" id="1490495"/>
    <lineage>
        <taxon>Eukaryota</taxon>
        <taxon>Sar</taxon>
        <taxon>Stramenopiles</taxon>
        <taxon>Oomycota</taxon>
        <taxon>Peronosporomycetes</taxon>
        <taxon>Peronosporales</taxon>
        <taxon>Peronosporaceae</taxon>
        <taxon>Phytophthora</taxon>
    </lineage>
</organism>
<feature type="compositionally biased region" description="Basic and acidic residues" evidence="1">
    <location>
        <begin position="268"/>
        <end position="277"/>
    </location>
</feature>
<evidence type="ECO:0000259" key="2">
    <source>
        <dbReference type="Pfam" id="PF13843"/>
    </source>
</evidence>
<reference evidence="3" key="1">
    <citation type="submission" date="2023-04" db="EMBL/GenBank/DDBJ databases">
        <title>Phytophthora fragariaefolia NBRC 109709.</title>
        <authorList>
            <person name="Ichikawa N."/>
            <person name="Sato H."/>
            <person name="Tonouchi N."/>
        </authorList>
    </citation>
    <scope>NUCLEOTIDE SEQUENCE</scope>
    <source>
        <strain evidence="3">NBRC 109709</strain>
    </source>
</reference>
<protein>
    <submittedName>
        <fullName evidence="3">Unnamed protein product</fullName>
    </submittedName>
</protein>
<name>A0A9W6XBF5_9STRA</name>
<dbReference type="EMBL" id="BSXT01000852">
    <property type="protein sequence ID" value="GMF35149.1"/>
    <property type="molecule type" value="Genomic_DNA"/>
</dbReference>
<dbReference type="OrthoDB" id="129251at2759"/>
<dbReference type="Pfam" id="PF13843">
    <property type="entry name" value="DDE_Tnp_1_7"/>
    <property type="match status" value="1"/>
</dbReference>
<feature type="domain" description="PiggyBac transposable element-derived protein" evidence="2">
    <location>
        <begin position="409"/>
        <end position="519"/>
    </location>
</feature>
<dbReference type="AlphaFoldDB" id="A0A9W6XBF5"/>
<feature type="compositionally biased region" description="Acidic residues" evidence="1">
    <location>
        <begin position="199"/>
        <end position="222"/>
    </location>
</feature>
<gene>
    <name evidence="3" type="ORF">Pfra01_000923500</name>
</gene>
<feature type="compositionally biased region" description="Acidic residues" evidence="1">
    <location>
        <begin position="292"/>
        <end position="302"/>
    </location>
</feature>
<comment type="caution">
    <text evidence="3">The sequence shown here is derived from an EMBL/GenBank/DDBJ whole genome shotgun (WGS) entry which is preliminary data.</text>
</comment>
<feature type="compositionally biased region" description="Polar residues" evidence="1">
    <location>
        <begin position="141"/>
        <end position="187"/>
    </location>
</feature>
<sequence>MVKPRGKVVRDSDVTSRDLSFRSMWRELKAQGWSSKRPPRRSLDDRYRYIRPGGNPEGASGVELFLGEEAVLEYYANGNAELERAAQVVRETYGALIEATTSRAQDATNAGPIAAPASSTTSVIPPGIPEVTPRTPVQVGRQVTPNTFQGGSSRPTRRSLAQTESPMSSTPTRTTNQDSLLSDSLCATSPHVCKSSSESADEDTGSDGTCEPDDASVESAEDVVERGVSEEEDGEENALNNALPADSDDDLNAVGDGEDAAEYGAMKSGDEAEKGDLETGEDGGDVSADTYEPPEEEETEATETEIAAEVLFAETFLDSFGGEDQVLAGNLKNAVLRGMSATGWEDVEEPDTYDYLMTPYEPVNNAQSYPGLQMVDLRVDGAYKRYRNRRRANPELPKKTKRDIRNELEGTKPILPHELCRFIGLLIARTIAPNREKIAHHWKTTDEGAISRGAFGSVLRRDRFMEISRNLHFNPNSDPRAVTDRAWKIRKVVEVLQKTFERGYVAPSHLAFDKLCCQAARRSTRCGST</sequence>
<keyword evidence="4" id="KW-1185">Reference proteome</keyword>
<evidence type="ECO:0000256" key="1">
    <source>
        <dbReference type="SAM" id="MobiDB-lite"/>
    </source>
</evidence>
<evidence type="ECO:0000313" key="4">
    <source>
        <dbReference type="Proteomes" id="UP001165121"/>
    </source>
</evidence>
<evidence type="ECO:0000313" key="3">
    <source>
        <dbReference type="EMBL" id="GMF35149.1"/>
    </source>
</evidence>